<keyword evidence="3" id="KW-1185">Reference proteome</keyword>
<accession>A0A329MPK3</accession>
<gene>
    <name evidence="2" type="ORF">DQG23_18130</name>
</gene>
<organism evidence="2 3">
    <name type="scientific">Paenibacillus contaminans</name>
    <dbReference type="NCBI Taxonomy" id="450362"/>
    <lineage>
        <taxon>Bacteria</taxon>
        <taxon>Bacillati</taxon>
        <taxon>Bacillota</taxon>
        <taxon>Bacilli</taxon>
        <taxon>Bacillales</taxon>
        <taxon>Paenibacillaceae</taxon>
        <taxon>Paenibacillus</taxon>
    </lineage>
</organism>
<proteinExistence type="predicted"/>
<dbReference type="Gene3D" id="3.40.80.10">
    <property type="entry name" value="Peptidoglycan recognition protein-like"/>
    <property type="match status" value="1"/>
</dbReference>
<dbReference type="InterPro" id="IPR002502">
    <property type="entry name" value="Amidase_domain"/>
</dbReference>
<dbReference type="CDD" id="cd06583">
    <property type="entry name" value="PGRP"/>
    <property type="match status" value="1"/>
</dbReference>
<sequence>MELYPVNTVWVPGLPELAYRLGVGRWEGIVMHYTDNANSTAWNERAYMATNYRNAFVHEFIDPNVILQVANPDYLGYGAGSPANQRFIHLELCVAKSQRDFDKSFDMWCQRTAYFLSKRNLPVLPAASDGSGTLWAHADVTRWLGGTTHTDPIAYLSSWGASWRDVVDIVQRHYDLMTGVEEPMLKPEDANKLIDTFLSPLWFFSLSQQDKDEIHRLANELRKASGQAEQ</sequence>
<evidence type="ECO:0000259" key="1">
    <source>
        <dbReference type="SMART" id="SM00644"/>
    </source>
</evidence>
<protein>
    <recommendedName>
        <fullName evidence="1">N-acetylmuramoyl-L-alanine amidase domain-containing protein</fullName>
    </recommendedName>
</protein>
<comment type="caution">
    <text evidence="2">The sequence shown here is derived from an EMBL/GenBank/DDBJ whole genome shotgun (WGS) entry which is preliminary data.</text>
</comment>
<name>A0A329MPK3_9BACL</name>
<dbReference type="SUPFAM" id="SSF55846">
    <property type="entry name" value="N-acetylmuramoyl-L-alanine amidase-like"/>
    <property type="match status" value="1"/>
</dbReference>
<dbReference type="OrthoDB" id="9794294at2"/>
<dbReference type="AlphaFoldDB" id="A0A329MPK3"/>
<feature type="domain" description="N-acetylmuramoyl-L-alanine amidase" evidence="1">
    <location>
        <begin position="12"/>
        <end position="153"/>
    </location>
</feature>
<dbReference type="SMART" id="SM00644">
    <property type="entry name" value="Ami_2"/>
    <property type="match status" value="1"/>
</dbReference>
<reference evidence="2 3" key="1">
    <citation type="journal article" date="2009" name="Int. J. Syst. Evol. Microbiol.">
        <title>Paenibacillus contaminans sp. nov., isolated from a contaminated laboratory plate.</title>
        <authorList>
            <person name="Chou J.H."/>
            <person name="Lee J.H."/>
            <person name="Lin M.C."/>
            <person name="Chang P.S."/>
            <person name="Arun A.B."/>
            <person name="Young C.C."/>
            <person name="Chen W.M."/>
        </authorList>
    </citation>
    <scope>NUCLEOTIDE SEQUENCE [LARGE SCALE GENOMIC DNA]</scope>
    <source>
        <strain evidence="2 3">CKOBP-6</strain>
    </source>
</reference>
<dbReference type="GO" id="GO:0009253">
    <property type="term" value="P:peptidoglycan catabolic process"/>
    <property type="evidence" value="ECO:0007669"/>
    <property type="project" value="InterPro"/>
</dbReference>
<dbReference type="Proteomes" id="UP000250369">
    <property type="component" value="Unassembled WGS sequence"/>
</dbReference>
<dbReference type="GO" id="GO:0008745">
    <property type="term" value="F:N-acetylmuramoyl-L-alanine amidase activity"/>
    <property type="evidence" value="ECO:0007669"/>
    <property type="project" value="InterPro"/>
</dbReference>
<evidence type="ECO:0000313" key="3">
    <source>
        <dbReference type="Proteomes" id="UP000250369"/>
    </source>
</evidence>
<evidence type="ECO:0000313" key="2">
    <source>
        <dbReference type="EMBL" id="RAV19847.1"/>
    </source>
</evidence>
<dbReference type="InterPro" id="IPR036505">
    <property type="entry name" value="Amidase/PGRP_sf"/>
</dbReference>
<dbReference type="EMBL" id="QMFB01000010">
    <property type="protein sequence ID" value="RAV19847.1"/>
    <property type="molecule type" value="Genomic_DNA"/>
</dbReference>
<dbReference type="RefSeq" id="WP_113032277.1">
    <property type="nucleotide sequence ID" value="NZ_QMFB01000010.1"/>
</dbReference>
<dbReference type="Pfam" id="PF01510">
    <property type="entry name" value="Amidase_2"/>
    <property type="match status" value="1"/>
</dbReference>